<organism evidence="2 3">
    <name type="scientific">Aspergillus puulaauensis</name>
    <dbReference type="NCBI Taxonomy" id="1220207"/>
    <lineage>
        <taxon>Eukaryota</taxon>
        <taxon>Fungi</taxon>
        <taxon>Dikarya</taxon>
        <taxon>Ascomycota</taxon>
        <taxon>Pezizomycotina</taxon>
        <taxon>Eurotiomycetes</taxon>
        <taxon>Eurotiomycetidae</taxon>
        <taxon>Eurotiales</taxon>
        <taxon>Aspergillaceae</taxon>
        <taxon>Aspergillus</taxon>
    </lineage>
</organism>
<dbReference type="AlphaFoldDB" id="A0A7R7XUT7"/>
<feature type="compositionally biased region" description="Acidic residues" evidence="1">
    <location>
        <begin position="83"/>
        <end position="92"/>
    </location>
</feature>
<dbReference type="KEGG" id="apuu:APUU_60331A"/>
<evidence type="ECO:0000256" key="1">
    <source>
        <dbReference type="SAM" id="MobiDB-lite"/>
    </source>
</evidence>
<feature type="compositionally biased region" description="Polar residues" evidence="1">
    <location>
        <begin position="65"/>
        <end position="82"/>
    </location>
</feature>
<evidence type="ECO:0000313" key="2">
    <source>
        <dbReference type="EMBL" id="BCS27283.1"/>
    </source>
</evidence>
<dbReference type="EMBL" id="AP024448">
    <property type="protein sequence ID" value="BCS27283.1"/>
    <property type="molecule type" value="Genomic_DNA"/>
</dbReference>
<evidence type="ECO:0000313" key="3">
    <source>
        <dbReference type="Proteomes" id="UP000654913"/>
    </source>
</evidence>
<feature type="region of interest" description="Disordered" evidence="1">
    <location>
        <begin position="140"/>
        <end position="303"/>
    </location>
</feature>
<feature type="region of interest" description="Disordered" evidence="1">
    <location>
        <begin position="65"/>
        <end position="116"/>
    </location>
</feature>
<sequence>MPDLWTDEETETLIRAKKEDILSVRRIQKTLLPHRSLTAIYQRWSLLRGTSGSPTNMVGTRRTVSQLRPAATQSHPPAIQQQDSDDGPDIYEDASSASGSDEDDQMDEAPAVESAVDRARAQIDGQENGYPVEQPENTEAQRPFFPTQPHAPTTPSPLGPSSQADWRRRRNDLAGPEVRKALSDLPDEQVAEIDSLGQEAGERETSPGLFRAVLTNRAIAAMEHSRNGPSVRQNAGGGAAAGSSGTQMTLRSATRARQRLAANVPTPRPEAPEAEPSGEPRTQLQGQSGAATQPDPEDPDAPDEITAMTEMVDVINLEQPDQPTSQERVPVRTPEQVQQARQRRAEARRAREAPRRASRATARPQGIRRRPAAPRGNPLANILSRPVAPMLARIKQESDQDAMHWERHVEVSERYRVTSAATRRRAEQLIMRLNGHGTLTVADLYNARGLLECHQLIRFDTDHQ</sequence>
<name>A0A7R7XUT7_9EURO</name>
<reference evidence="2" key="2">
    <citation type="submission" date="2021-02" db="EMBL/GenBank/DDBJ databases">
        <title>Aspergillus puulaauensis MK2 genome sequence.</title>
        <authorList>
            <person name="Futagami T."/>
            <person name="Mori K."/>
            <person name="Kadooka C."/>
            <person name="Tanaka T."/>
        </authorList>
    </citation>
    <scope>NUCLEOTIDE SEQUENCE</scope>
    <source>
        <strain evidence="2">MK2</strain>
    </source>
</reference>
<dbReference type="GeneID" id="64977288"/>
<feature type="compositionally biased region" description="Basic and acidic residues" evidence="1">
    <location>
        <begin position="343"/>
        <end position="355"/>
    </location>
</feature>
<protein>
    <submittedName>
        <fullName evidence="2">Uncharacterized protein</fullName>
    </submittedName>
</protein>
<dbReference type="Proteomes" id="UP000654913">
    <property type="component" value="Chromosome 6"/>
</dbReference>
<feature type="region of interest" description="Disordered" evidence="1">
    <location>
        <begin position="320"/>
        <end position="381"/>
    </location>
</feature>
<dbReference type="RefSeq" id="XP_041559477.1">
    <property type="nucleotide sequence ID" value="XM_041693560.1"/>
</dbReference>
<accession>A0A7R7XUT7</accession>
<dbReference type="OrthoDB" id="10607641at2759"/>
<reference evidence="2" key="1">
    <citation type="submission" date="2021-01" db="EMBL/GenBank/DDBJ databases">
        <authorList>
            <consortium name="Aspergillus puulaauensis MK2 genome sequencing consortium"/>
            <person name="Kazuki M."/>
            <person name="Futagami T."/>
        </authorList>
    </citation>
    <scope>NUCLEOTIDE SEQUENCE</scope>
    <source>
        <strain evidence="2">MK2</strain>
    </source>
</reference>
<keyword evidence="3" id="KW-1185">Reference proteome</keyword>
<gene>
    <name evidence="2" type="ORF">APUU_60331A</name>
</gene>
<proteinExistence type="predicted"/>